<comment type="caution">
    <text evidence="1">The sequence shown here is derived from an EMBL/GenBank/DDBJ whole genome shotgun (WGS) entry which is preliminary data.</text>
</comment>
<dbReference type="AlphaFoldDB" id="A0A8S1HKB3"/>
<organism evidence="1 2">
    <name type="scientific">Caenorhabditis auriculariae</name>
    <dbReference type="NCBI Taxonomy" id="2777116"/>
    <lineage>
        <taxon>Eukaryota</taxon>
        <taxon>Metazoa</taxon>
        <taxon>Ecdysozoa</taxon>
        <taxon>Nematoda</taxon>
        <taxon>Chromadorea</taxon>
        <taxon>Rhabditida</taxon>
        <taxon>Rhabditina</taxon>
        <taxon>Rhabditomorpha</taxon>
        <taxon>Rhabditoidea</taxon>
        <taxon>Rhabditidae</taxon>
        <taxon>Peloderinae</taxon>
        <taxon>Caenorhabditis</taxon>
    </lineage>
</organism>
<dbReference type="EMBL" id="CAJGYM010000072">
    <property type="protein sequence ID" value="CAD6196444.1"/>
    <property type="molecule type" value="Genomic_DNA"/>
</dbReference>
<accession>A0A8S1HKB3</accession>
<evidence type="ECO:0000313" key="1">
    <source>
        <dbReference type="EMBL" id="CAD6196444.1"/>
    </source>
</evidence>
<proteinExistence type="predicted"/>
<dbReference type="Proteomes" id="UP000835052">
    <property type="component" value="Unassembled WGS sequence"/>
</dbReference>
<sequence length="126" mass="14345">MAMLYEDEFVRLGQFTLFIKNYQFPTKKSKAIALEAINTLWFEEQETCTKVATKTWGKSSAGIFWALDVKRCLPASPRLGGKWNIVLDVGAKMRVGFSVVNGDDFMDAMRTLLDYHVVIVNYINLP</sequence>
<dbReference type="PANTHER" id="PTHR35373">
    <property type="entry name" value="PROTEIN CBG16894"/>
    <property type="match status" value="1"/>
</dbReference>
<dbReference type="PANTHER" id="PTHR35373:SF4">
    <property type="entry name" value="PEPTIDASE_M16_M DOMAIN-CONTAINING PROTEIN"/>
    <property type="match status" value="1"/>
</dbReference>
<reference evidence="1" key="1">
    <citation type="submission" date="2020-10" db="EMBL/GenBank/DDBJ databases">
        <authorList>
            <person name="Kikuchi T."/>
        </authorList>
    </citation>
    <scope>NUCLEOTIDE SEQUENCE</scope>
    <source>
        <strain evidence="1">NKZ352</strain>
    </source>
</reference>
<keyword evidence="2" id="KW-1185">Reference proteome</keyword>
<evidence type="ECO:0000313" key="2">
    <source>
        <dbReference type="Proteomes" id="UP000835052"/>
    </source>
</evidence>
<protein>
    <submittedName>
        <fullName evidence="1">Uncharacterized protein</fullName>
    </submittedName>
</protein>
<name>A0A8S1HKB3_9PELO</name>
<gene>
    <name evidence="1" type="ORF">CAUJ_LOCUS12358</name>
</gene>
<dbReference type="OrthoDB" id="5511455at2759"/>